<name>A0A6A4S2A7_SCOMX</name>
<gene>
    <name evidence="2" type="ORF">F2P81_022681</name>
</gene>
<comment type="caution">
    <text evidence="2">The sequence shown here is derived from an EMBL/GenBank/DDBJ whole genome shotgun (WGS) entry which is preliminary data.</text>
</comment>
<sequence length="100" mass="11432">MMRESVSLSTCRSSQDVRRVQEVLGDDAHGAAQLADPPAVDVVLLRPEMNRIKNEKSRSQTGNGHVWFSTRRRGALTWRSVHSQTVEDGERHHRDDERLK</sequence>
<protein>
    <submittedName>
        <fullName evidence="2">Uncharacterized protein</fullName>
    </submittedName>
</protein>
<evidence type="ECO:0000313" key="2">
    <source>
        <dbReference type="EMBL" id="KAF0025800.1"/>
    </source>
</evidence>
<reference evidence="2 3" key="1">
    <citation type="submission" date="2019-06" db="EMBL/GenBank/DDBJ databases">
        <title>Draft genomes of female and male turbot (Scophthalmus maximus).</title>
        <authorList>
            <person name="Xu H."/>
            <person name="Xu X.-W."/>
            <person name="Shao C."/>
            <person name="Chen S."/>
        </authorList>
    </citation>
    <scope>NUCLEOTIDE SEQUENCE [LARGE SCALE GENOMIC DNA]</scope>
    <source>
        <strain evidence="2">Ysfricsl-2016a</strain>
        <tissue evidence="2">Blood</tissue>
    </source>
</reference>
<feature type="compositionally biased region" description="Basic and acidic residues" evidence="1">
    <location>
        <begin position="88"/>
        <end position="100"/>
    </location>
</feature>
<evidence type="ECO:0000313" key="3">
    <source>
        <dbReference type="Proteomes" id="UP000438429"/>
    </source>
</evidence>
<organism evidence="2 3">
    <name type="scientific">Scophthalmus maximus</name>
    <name type="common">Turbot</name>
    <name type="synonym">Psetta maxima</name>
    <dbReference type="NCBI Taxonomy" id="52904"/>
    <lineage>
        <taxon>Eukaryota</taxon>
        <taxon>Metazoa</taxon>
        <taxon>Chordata</taxon>
        <taxon>Craniata</taxon>
        <taxon>Vertebrata</taxon>
        <taxon>Euteleostomi</taxon>
        <taxon>Actinopterygii</taxon>
        <taxon>Neopterygii</taxon>
        <taxon>Teleostei</taxon>
        <taxon>Neoteleostei</taxon>
        <taxon>Acanthomorphata</taxon>
        <taxon>Carangaria</taxon>
        <taxon>Pleuronectiformes</taxon>
        <taxon>Pleuronectoidei</taxon>
        <taxon>Scophthalmidae</taxon>
        <taxon>Scophthalmus</taxon>
    </lineage>
</organism>
<dbReference type="EMBL" id="VEVO01000020">
    <property type="protein sequence ID" value="KAF0025800.1"/>
    <property type="molecule type" value="Genomic_DNA"/>
</dbReference>
<dbReference type="Proteomes" id="UP000438429">
    <property type="component" value="Unassembled WGS sequence"/>
</dbReference>
<accession>A0A6A4S2A7</accession>
<evidence type="ECO:0000256" key="1">
    <source>
        <dbReference type="SAM" id="MobiDB-lite"/>
    </source>
</evidence>
<dbReference type="AlphaFoldDB" id="A0A6A4S2A7"/>
<proteinExistence type="predicted"/>
<feature type="region of interest" description="Disordered" evidence="1">
    <location>
        <begin position="78"/>
        <end position="100"/>
    </location>
</feature>